<evidence type="ECO:0000256" key="2">
    <source>
        <dbReference type="SAM" id="SignalP"/>
    </source>
</evidence>
<feature type="domain" description="FecR protein" evidence="3">
    <location>
        <begin position="207"/>
        <end position="301"/>
    </location>
</feature>
<dbReference type="Gene3D" id="2.60.120.1440">
    <property type="match status" value="1"/>
</dbReference>
<dbReference type="Proteomes" id="UP000178040">
    <property type="component" value="Unassembled WGS sequence"/>
</dbReference>
<gene>
    <name evidence="4" type="ORF">A3B40_04625</name>
</gene>
<proteinExistence type="predicted"/>
<dbReference type="AlphaFoldDB" id="A0A1F7IJQ7"/>
<dbReference type="PANTHER" id="PTHR38731:SF1">
    <property type="entry name" value="FECR PROTEIN DOMAIN-CONTAINING PROTEIN"/>
    <property type="match status" value="1"/>
</dbReference>
<sequence length="387" mass="42717">MLKKLFLLVLFLIITYPVQAVNWPPEVKPEQGKASGTIGIGDDDKLNVTIDFWNVGEVGGGDYGKVIVDIRCTQKTIGDGWQCVADDEPPEIGTFSGGPNGKITINGETNIQLVNGQYFKSTLEKTFQATVENPEIFSKYRWSMDESIPIPEIKEGKYEVETYDSSLRFSDLYGQVEVIIPNPDGTYDEDADWNLAKIDMELPPGTRIKVSEESGLMLSFPNMTTIIVGPETEIILVSTDPQKSVMQLLYGDLKANVTKMMKDGSMQVEMSQAVAGIKGTRFILNETKTESSIRVTEGTVKFISKSTGVSVDVGKGESVTASSQGLSEKTTFDPAKEEEKWQELANGIKKTNPNIFSNKNTIYILGGIIITAIVIGFLLLKFRRHKK</sequence>
<feature type="signal peptide" evidence="2">
    <location>
        <begin position="1"/>
        <end position="20"/>
    </location>
</feature>
<name>A0A1F7IJQ7_9BACT</name>
<keyword evidence="1" id="KW-1133">Transmembrane helix</keyword>
<feature type="chain" id="PRO_5009529357" description="FecR protein domain-containing protein" evidence="2">
    <location>
        <begin position="21"/>
        <end position="387"/>
    </location>
</feature>
<keyword evidence="1" id="KW-0472">Membrane</keyword>
<keyword evidence="1" id="KW-0812">Transmembrane</keyword>
<comment type="caution">
    <text evidence="4">The sequence shown here is derived from an EMBL/GenBank/DDBJ whole genome shotgun (WGS) entry which is preliminary data.</text>
</comment>
<dbReference type="EMBL" id="MGAI01000045">
    <property type="protein sequence ID" value="OGK43583.1"/>
    <property type="molecule type" value="Genomic_DNA"/>
</dbReference>
<keyword evidence="2" id="KW-0732">Signal</keyword>
<reference evidence="4 5" key="1">
    <citation type="journal article" date="2016" name="Nat. Commun.">
        <title>Thousands of microbial genomes shed light on interconnected biogeochemical processes in an aquifer system.</title>
        <authorList>
            <person name="Anantharaman K."/>
            <person name="Brown C.T."/>
            <person name="Hug L.A."/>
            <person name="Sharon I."/>
            <person name="Castelle C.J."/>
            <person name="Probst A.J."/>
            <person name="Thomas B.C."/>
            <person name="Singh A."/>
            <person name="Wilkins M.J."/>
            <person name="Karaoz U."/>
            <person name="Brodie E.L."/>
            <person name="Williams K.H."/>
            <person name="Hubbard S.S."/>
            <person name="Banfield J.F."/>
        </authorList>
    </citation>
    <scope>NUCLEOTIDE SEQUENCE [LARGE SCALE GENOMIC DNA]</scope>
</reference>
<protein>
    <recommendedName>
        <fullName evidence="3">FecR protein domain-containing protein</fullName>
    </recommendedName>
</protein>
<dbReference type="PANTHER" id="PTHR38731">
    <property type="entry name" value="LIPL45-RELATED LIPOPROTEIN-RELATED"/>
    <property type="match status" value="1"/>
</dbReference>
<evidence type="ECO:0000313" key="5">
    <source>
        <dbReference type="Proteomes" id="UP000178040"/>
    </source>
</evidence>
<feature type="transmembrane region" description="Helical" evidence="1">
    <location>
        <begin position="362"/>
        <end position="380"/>
    </location>
</feature>
<evidence type="ECO:0000259" key="3">
    <source>
        <dbReference type="Pfam" id="PF04773"/>
    </source>
</evidence>
<evidence type="ECO:0000313" key="4">
    <source>
        <dbReference type="EMBL" id="OGK43583.1"/>
    </source>
</evidence>
<dbReference type="Pfam" id="PF04773">
    <property type="entry name" value="FecR"/>
    <property type="match status" value="1"/>
</dbReference>
<evidence type="ECO:0000256" key="1">
    <source>
        <dbReference type="SAM" id="Phobius"/>
    </source>
</evidence>
<accession>A0A1F7IJQ7</accession>
<organism evidence="4 5">
    <name type="scientific">Candidatus Roizmanbacteria bacterium RIFCSPLOWO2_01_FULL_37_16</name>
    <dbReference type="NCBI Taxonomy" id="1802058"/>
    <lineage>
        <taxon>Bacteria</taxon>
        <taxon>Candidatus Roizmaniibacteriota</taxon>
    </lineage>
</organism>
<dbReference type="InterPro" id="IPR006860">
    <property type="entry name" value="FecR"/>
</dbReference>